<proteinExistence type="inferred from homology"/>
<dbReference type="InterPro" id="IPR036414">
    <property type="entry name" value="YaeB_N_sf"/>
</dbReference>
<evidence type="ECO:0000259" key="3">
    <source>
        <dbReference type="PROSITE" id="PS51668"/>
    </source>
</evidence>
<accession>A0LJJ1</accession>
<name>A0LJJ1_SYNFM</name>
<dbReference type="SUPFAM" id="SSF118196">
    <property type="entry name" value="YaeB-like"/>
    <property type="match status" value="1"/>
</dbReference>
<dbReference type="CDD" id="cd09281">
    <property type="entry name" value="UPF0066"/>
    <property type="match status" value="1"/>
</dbReference>
<dbReference type="NCBIfam" id="TIGR00104">
    <property type="entry name" value="tRNA_TsaA"/>
    <property type="match status" value="1"/>
</dbReference>
<dbReference type="InParanoid" id="A0LJJ1"/>
<dbReference type="InterPro" id="IPR023368">
    <property type="entry name" value="UPF0066_cons_site"/>
</dbReference>
<dbReference type="PROSITE" id="PS01318">
    <property type="entry name" value="TSAA_1"/>
    <property type="match status" value="1"/>
</dbReference>
<evidence type="ECO:0000256" key="1">
    <source>
        <dbReference type="ARBA" id="ARBA00022691"/>
    </source>
</evidence>
<reference evidence="4 5" key="1">
    <citation type="submission" date="2006-10" db="EMBL/GenBank/DDBJ databases">
        <title>Complete sequence of Syntrophobacter fumaroxidans MPOB.</title>
        <authorList>
            <consortium name="US DOE Joint Genome Institute"/>
            <person name="Copeland A."/>
            <person name="Lucas S."/>
            <person name="Lapidus A."/>
            <person name="Barry K."/>
            <person name="Detter J.C."/>
            <person name="Glavina del Rio T."/>
            <person name="Hammon N."/>
            <person name="Israni S."/>
            <person name="Pitluck S."/>
            <person name="Goltsman E.G."/>
            <person name="Martinez M."/>
            <person name="Schmutz J."/>
            <person name="Larimer F."/>
            <person name="Land M."/>
            <person name="Hauser L."/>
            <person name="Kyrpides N."/>
            <person name="Kim E."/>
            <person name="Boone D.R."/>
            <person name="Brockman F."/>
            <person name="Culley D."/>
            <person name="Ferry J."/>
            <person name="Gunsalus R."/>
            <person name="McInerney M.J."/>
            <person name="Morrison M."/>
            <person name="Plugge C."/>
            <person name="Rohlin L."/>
            <person name="Scholten J."/>
            <person name="Sieber J."/>
            <person name="Stams A.J.M."/>
            <person name="Worm P."/>
            <person name="Henstra A.M."/>
            <person name="Richardson P."/>
        </authorList>
    </citation>
    <scope>NUCLEOTIDE SEQUENCE [LARGE SCALE GENOMIC DNA]</scope>
    <source>
        <strain evidence="5">DSM 10017 / MPOB</strain>
    </source>
</reference>
<dbReference type="InterPro" id="IPR023370">
    <property type="entry name" value="TrmO-like_N"/>
</dbReference>
<protein>
    <recommendedName>
        <fullName evidence="3">TsaA-like domain-containing protein</fullName>
    </recommendedName>
</protein>
<keyword evidence="1" id="KW-0949">S-adenosyl-L-methionine</keyword>
<sequence length="131" mass="14686">MTHALTIEPIGVIRSPLRSAAEAPRQGREARIEGVLEIEERYRDACVGLKPGQNIVILYWMHLGERDRLQVHPRGDRSRPLRGVFSTRSPHRPNPIAIENVEILAVEGTNIAVRGLDAFDGTPLLDVKCEY</sequence>
<dbReference type="AlphaFoldDB" id="A0LJJ1"/>
<dbReference type="EMBL" id="CP000478">
    <property type="protein sequence ID" value="ABK17593.1"/>
    <property type="molecule type" value="Genomic_DNA"/>
</dbReference>
<dbReference type="Pfam" id="PF01980">
    <property type="entry name" value="TrmO_N"/>
    <property type="match status" value="1"/>
</dbReference>
<dbReference type="InterPro" id="IPR036413">
    <property type="entry name" value="YaeB-like_sf"/>
</dbReference>
<organism evidence="4 5">
    <name type="scientific">Syntrophobacter fumaroxidans (strain DSM 10017 / MPOB)</name>
    <dbReference type="NCBI Taxonomy" id="335543"/>
    <lineage>
        <taxon>Bacteria</taxon>
        <taxon>Pseudomonadati</taxon>
        <taxon>Thermodesulfobacteriota</taxon>
        <taxon>Syntrophobacteria</taxon>
        <taxon>Syntrophobacterales</taxon>
        <taxon>Syntrophobacteraceae</taxon>
        <taxon>Syntrophobacter</taxon>
    </lineage>
</organism>
<evidence type="ECO:0000313" key="5">
    <source>
        <dbReference type="Proteomes" id="UP000001784"/>
    </source>
</evidence>
<gene>
    <name evidence="4" type="ordered locus">Sfum_1908</name>
</gene>
<evidence type="ECO:0000256" key="2">
    <source>
        <dbReference type="ARBA" id="ARBA00033753"/>
    </source>
</evidence>
<dbReference type="Gene3D" id="2.40.30.70">
    <property type="entry name" value="YaeB-like"/>
    <property type="match status" value="1"/>
</dbReference>
<evidence type="ECO:0000313" key="4">
    <source>
        <dbReference type="EMBL" id="ABK17593.1"/>
    </source>
</evidence>
<feature type="domain" description="TsaA-like" evidence="3">
    <location>
        <begin position="7"/>
        <end position="131"/>
    </location>
</feature>
<dbReference type="OrthoDB" id="9804309at2"/>
<dbReference type="HOGENOM" id="CLU_013458_2_0_7"/>
<dbReference type="eggNOG" id="COG1720">
    <property type="taxonomic scope" value="Bacteria"/>
</dbReference>
<dbReference type="PROSITE" id="PS51668">
    <property type="entry name" value="TSAA_2"/>
    <property type="match status" value="1"/>
</dbReference>
<dbReference type="PANTHER" id="PTHR12818:SF0">
    <property type="entry name" value="TRNA (ADENINE(37)-N6)-METHYLTRANSFERASE"/>
    <property type="match status" value="1"/>
</dbReference>
<dbReference type="KEGG" id="sfu:Sfum_1908"/>
<keyword evidence="5" id="KW-1185">Reference proteome</keyword>
<comment type="similarity">
    <text evidence="2">Belongs to the tRNA methyltransferase O family.</text>
</comment>
<dbReference type="Proteomes" id="UP000001784">
    <property type="component" value="Chromosome"/>
</dbReference>
<dbReference type="PANTHER" id="PTHR12818">
    <property type="entry name" value="TRNA (ADENINE(37)-N6)-METHYLTRANSFERASE"/>
    <property type="match status" value="1"/>
</dbReference>
<dbReference type="RefSeq" id="WP_011698763.1">
    <property type="nucleotide sequence ID" value="NC_008554.1"/>
</dbReference>
<dbReference type="STRING" id="335543.Sfum_1908"/>
<dbReference type="InterPro" id="IPR040372">
    <property type="entry name" value="YaeB-like"/>
</dbReference>